<evidence type="ECO:0000256" key="1">
    <source>
        <dbReference type="SAM" id="Phobius"/>
    </source>
</evidence>
<dbReference type="Proteomes" id="UP001595075">
    <property type="component" value="Unassembled WGS sequence"/>
</dbReference>
<comment type="caution">
    <text evidence="2">The sequence shown here is derived from an EMBL/GenBank/DDBJ whole genome shotgun (WGS) entry which is preliminary data.</text>
</comment>
<evidence type="ECO:0000313" key="3">
    <source>
        <dbReference type="Proteomes" id="UP001595075"/>
    </source>
</evidence>
<keyword evidence="1" id="KW-1133">Transmembrane helix</keyword>
<feature type="transmembrane region" description="Helical" evidence="1">
    <location>
        <begin position="103"/>
        <end position="122"/>
    </location>
</feature>
<organism evidence="2 3">
    <name type="scientific">Oculimacula yallundae</name>
    <dbReference type="NCBI Taxonomy" id="86028"/>
    <lineage>
        <taxon>Eukaryota</taxon>
        <taxon>Fungi</taxon>
        <taxon>Dikarya</taxon>
        <taxon>Ascomycota</taxon>
        <taxon>Pezizomycotina</taxon>
        <taxon>Leotiomycetes</taxon>
        <taxon>Helotiales</taxon>
        <taxon>Ploettnerulaceae</taxon>
        <taxon>Oculimacula</taxon>
    </lineage>
</organism>
<reference evidence="2 3" key="1">
    <citation type="journal article" date="2024" name="Commun. Biol.">
        <title>Comparative genomic analysis of thermophilic fungi reveals convergent evolutionary adaptations and gene losses.</title>
        <authorList>
            <person name="Steindorff A.S."/>
            <person name="Aguilar-Pontes M.V."/>
            <person name="Robinson A.J."/>
            <person name="Andreopoulos B."/>
            <person name="LaButti K."/>
            <person name="Kuo A."/>
            <person name="Mondo S."/>
            <person name="Riley R."/>
            <person name="Otillar R."/>
            <person name="Haridas S."/>
            <person name="Lipzen A."/>
            <person name="Grimwood J."/>
            <person name="Schmutz J."/>
            <person name="Clum A."/>
            <person name="Reid I.D."/>
            <person name="Moisan M.C."/>
            <person name="Butler G."/>
            <person name="Nguyen T.T.M."/>
            <person name="Dewar K."/>
            <person name="Conant G."/>
            <person name="Drula E."/>
            <person name="Henrissat B."/>
            <person name="Hansel C."/>
            <person name="Singer S."/>
            <person name="Hutchinson M.I."/>
            <person name="de Vries R.P."/>
            <person name="Natvig D.O."/>
            <person name="Powell A.J."/>
            <person name="Tsang A."/>
            <person name="Grigoriev I.V."/>
        </authorList>
    </citation>
    <scope>NUCLEOTIDE SEQUENCE [LARGE SCALE GENOMIC DNA]</scope>
    <source>
        <strain evidence="2 3">CBS 494.80</strain>
    </source>
</reference>
<protein>
    <submittedName>
        <fullName evidence="2">Uncharacterized protein</fullName>
    </submittedName>
</protein>
<sequence length="206" mass="23215">MKSIFYIEIEHSSNLTRSLRHLPNVSMRPLPRSQLPAISSPKQCQIRTLATCWELLFAIFSSSLCTSYAIHHEATYLANNGSSMIPGVSESLYSAFNLDPSPTVMLLACLVLGFSISSFAYRRQRDDRYQSLIFVLAITSSTIFGFALDINANLVMLGLIPWTLCFAMMFSVALHWSLRRCSRGTYTRIQCCEIGEKEPVPLSEKR</sequence>
<dbReference type="EMBL" id="JAZHXI010000013">
    <property type="protein sequence ID" value="KAL2065177.1"/>
    <property type="molecule type" value="Genomic_DNA"/>
</dbReference>
<name>A0ABR4C6P1_9HELO</name>
<feature type="transmembrane region" description="Helical" evidence="1">
    <location>
        <begin position="49"/>
        <end position="70"/>
    </location>
</feature>
<accession>A0ABR4C6P1</accession>
<feature type="transmembrane region" description="Helical" evidence="1">
    <location>
        <begin position="129"/>
        <end position="148"/>
    </location>
</feature>
<keyword evidence="1" id="KW-0812">Transmembrane</keyword>
<keyword evidence="3" id="KW-1185">Reference proteome</keyword>
<feature type="transmembrane region" description="Helical" evidence="1">
    <location>
        <begin position="154"/>
        <end position="178"/>
    </location>
</feature>
<proteinExistence type="predicted"/>
<keyword evidence="1" id="KW-0472">Membrane</keyword>
<gene>
    <name evidence="2" type="ORF">VTL71DRAFT_4318</name>
</gene>
<evidence type="ECO:0000313" key="2">
    <source>
        <dbReference type="EMBL" id="KAL2065177.1"/>
    </source>
</evidence>